<accession>A0A6A5X3H1</accession>
<dbReference type="AlphaFoldDB" id="A0A6A5X3H1"/>
<dbReference type="Proteomes" id="UP000799779">
    <property type="component" value="Unassembled WGS sequence"/>
</dbReference>
<name>A0A6A5X3H1_9PLEO</name>
<gene>
    <name evidence="1" type="ORF">P154DRAFT_569335</name>
</gene>
<dbReference type="EMBL" id="ML977557">
    <property type="protein sequence ID" value="KAF2007462.1"/>
    <property type="molecule type" value="Genomic_DNA"/>
</dbReference>
<evidence type="ECO:0000313" key="1">
    <source>
        <dbReference type="EMBL" id="KAF2007462.1"/>
    </source>
</evidence>
<keyword evidence="2" id="KW-1185">Reference proteome</keyword>
<proteinExistence type="predicted"/>
<sequence>MTSFSRQNQKYALERIGRTDREEWKKENTHPSGLFITRDVQFRLKWTKDPETKTLGSLETDEKRSFCDSCDSLNLKGVLEIAKSSLSASGPVGILTKLLHHSMELLSHYRHLRIDTHQQIKNRRMLMKLETTYYHIGTTNEIYQRRPFCSLCRVVYATLECRMKDIHVLRSGTPLYFRVEADSWSMFLALSLERGINTGSQSNGSMRIRSENGQITKTERSNWLTKDLPYCSFFRELYRMEPSSWKPEAKI</sequence>
<organism evidence="1 2">
    <name type="scientific">Amniculicola lignicola CBS 123094</name>
    <dbReference type="NCBI Taxonomy" id="1392246"/>
    <lineage>
        <taxon>Eukaryota</taxon>
        <taxon>Fungi</taxon>
        <taxon>Dikarya</taxon>
        <taxon>Ascomycota</taxon>
        <taxon>Pezizomycotina</taxon>
        <taxon>Dothideomycetes</taxon>
        <taxon>Pleosporomycetidae</taxon>
        <taxon>Pleosporales</taxon>
        <taxon>Amniculicolaceae</taxon>
        <taxon>Amniculicola</taxon>
    </lineage>
</organism>
<dbReference type="OrthoDB" id="10457625at2759"/>
<evidence type="ECO:0000313" key="2">
    <source>
        <dbReference type="Proteomes" id="UP000799779"/>
    </source>
</evidence>
<reference evidence="1" key="1">
    <citation type="journal article" date="2020" name="Stud. Mycol.">
        <title>101 Dothideomycetes genomes: a test case for predicting lifestyles and emergence of pathogens.</title>
        <authorList>
            <person name="Haridas S."/>
            <person name="Albert R."/>
            <person name="Binder M."/>
            <person name="Bloem J."/>
            <person name="Labutti K."/>
            <person name="Salamov A."/>
            <person name="Andreopoulos B."/>
            <person name="Baker S."/>
            <person name="Barry K."/>
            <person name="Bills G."/>
            <person name="Bluhm B."/>
            <person name="Cannon C."/>
            <person name="Castanera R."/>
            <person name="Culley D."/>
            <person name="Daum C."/>
            <person name="Ezra D."/>
            <person name="Gonzalez J."/>
            <person name="Henrissat B."/>
            <person name="Kuo A."/>
            <person name="Liang C."/>
            <person name="Lipzen A."/>
            <person name="Lutzoni F."/>
            <person name="Magnuson J."/>
            <person name="Mondo S."/>
            <person name="Nolan M."/>
            <person name="Ohm R."/>
            <person name="Pangilinan J."/>
            <person name="Park H.-J."/>
            <person name="Ramirez L."/>
            <person name="Alfaro M."/>
            <person name="Sun H."/>
            <person name="Tritt A."/>
            <person name="Yoshinaga Y."/>
            <person name="Zwiers L.-H."/>
            <person name="Turgeon B."/>
            <person name="Goodwin S."/>
            <person name="Spatafora J."/>
            <person name="Crous P."/>
            <person name="Grigoriev I."/>
        </authorList>
    </citation>
    <scope>NUCLEOTIDE SEQUENCE</scope>
    <source>
        <strain evidence="1">CBS 123094</strain>
    </source>
</reference>
<protein>
    <submittedName>
        <fullName evidence="1">Uncharacterized protein</fullName>
    </submittedName>
</protein>